<name>A0ABP3E8A7_9ACTN</name>
<dbReference type="EMBL" id="BAAAGX010000016">
    <property type="protein sequence ID" value="GAA0252871.1"/>
    <property type="molecule type" value="Genomic_DNA"/>
</dbReference>
<evidence type="ECO:0000313" key="3">
    <source>
        <dbReference type="Proteomes" id="UP001500967"/>
    </source>
</evidence>
<evidence type="ECO:0000256" key="1">
    <source>
        <dbReference type="SAM" id="MobiDB-lite"/>
    </source>
</evidence>
<proteinExistence type="predicted"/>
<organism evidence="2 3">
    <name type="scientific">Cryptosporangium japonicum</name>
    <dbReference type="NCBI Taxonomy" id="80872"/>
    <lineage>
        <taxon>Bacteria</taxon>
        <taxon>Bacillati</taxon>
        <taxon>Actinomycetota</taxon>
        <taxon>Actinomycetes</taxon>
        <taxon>Cryptosporangiales</taxon>
        <taxon>Cryptosporangiaceae</taxon>
        <taxon>Cryptosporangium</taxon>
    </lineage>
</organism>
<keyword evidence="3" id="KW-1185">Reference proteome</keyword>
<dbReference type="Proteomes" id="UP001500967">
    <property type="component" value="Unassembled WGS sequence"/>
</dbReference>
<sequence length="146" mass="16028">MIPGEVRRAPGRGCEAEERSLASPRRTEVQPCPHPTPPERRTAPSRTANRATVPAPIVIGTMTTGRVLIGAMAIRPVVTRWRATGRGETPEMATGPVVMRRPATDGVMVRATVTERVVRCRTGAGRWGAGWRSFGRRLGRRRRLGR</sequence>
<accession>A0ABP3E8A7</accession>
<protein>
    <submittedName>
        <fullName evidence="2">Uncharacterized protein</fullName>
    </submittedName>
</protein>
<gene>
    <name evidence="2" type="ORF">GCM10009539_42570</name>
</gene>
<reference evidence="3" key="1">
    <citation type="journal article" date="2019" name="Int. J. Syst. Evol. Microbiol.">
        <title>The Global Catalogue of Microorganisms (GCM) 10K type strain sequencing project: providing services to taxonomists for standard genome sequencing and annotation.</title>
        <authorList>
            <consortium name="The Broad Institute Genomics Platform"/>
            <consortium name="The Broad Institute Genome Sequencing Center for Infectious Disease"/>
            <person name="Wu L."/>
            <person name="Ma J."/>
        </authorList>
    </citation>
    <scope>NUCLEOTIDE SEQUENCE [LARGE SCALE GENOMIC DNA]</scope>
    <source>
        <strain evidence="3">JCM 10425</strain>
    </source>
</reference>
<evidence type="ECO:0000313" key="2">
    <source>
        <dbReference type="EMBL" id="GAA0252871.1"/>
    </source>
</evidence>
<feature type="compositionally biased region" description="Basic and acidic residues" evidence="1">
    <location>
        <begin position="1"/>
        <end position="28"/>
    </location>
</feature>
<comment type="caution">
    <text evidence="2">The sequence shown here is derived from an EMBL/GenBank/DDBJ whole genome shotgun (WGS) entry which is preliminary data.</text>
</comment>
<feature type="region of interest" description="Disordered" evidence="1">
    <location>
        <begin position="1"/>
        <end position="54"/>
    </location>
</feature>